<evidence type="ECO:0000256" key="13">
    <source>
        <dbReference type="ARBA" id="ARBA00023134"/>
    </source>
</evidence>
<evidence type="ECO:0000256" key="6">
    <source>
        <dbReference type="ARBA" id="ARBA00005159"/>
    </source>
</evidence>
<dbReference type="GO" id="GO:0005524">
    <property type="term" value="F:ATP binding"/>
    <property type="evidence" value="ECO:0007669"/>
    <property type="project" value="UniProtKB-UniRule"/>
</dbReference>
<dbReference type="SUPFAM" id="SSF52540">
    <property type="entry name" value="P-loop containing nucleoside triphosphate hydrolases"/>
    <property type="match status" value="1"/>
</dbReference>
<evidence type="ECO:0000256" key="3">
    <source>
        <dbReference type="ARBA" id="ARBA00001522"/>
    </source>
</evidence>
<comment type="catalytic activity">
    <reaction evidence="3">
        <text>adenosylcob(III)inamide + GTP = adenosylcob(III)inamide phosphate + GDP + H(+)</text>
        <dbReference type="Rhea" id="RHEA:15765"/>
        <dbReference type="ChEBI" id="CHEBI:2480"/>
        <dbReference type="ChEBI" id="CHEBI:15378"/>
        <dbReference type="ChEBI" id="CHEBI:37565"/>
        <dbReference type="ChEBI" id="CHEBI:58189"/>
        <dbReference type="ChEBI" id="CHEBI:58502"/>
        <dbReference type="EC" id="2.7.1.156"/>
    </reaction>
</comment>
<dbReference type="GO" id="GO:0008820">
    <property type="term" value="F:cobinamide phosphate guanylyltransferase activity"/>
    <property type="evidence" value="ECO:0007669"/>
    <property type="project" value="UniProtKB-UniRule"/>
</dbReference>
<dbReference type="EC" id="2.7.7.62" evidence="14"/>
<evidence type="ECO:0000256" key="14">
    <source>
        <dbReference type="PIRNR" id="PIRNR006135"/>
    </source>
</evidence>
<comment type="similarity">
    <text evidence="7 14">Belongs to the CobU/CobP family.</text>
</comment>
<feature type="binding site" evidence="16">
    <location>
        <begin position="32"/>
        <end position="34"/>
    </location>
    <ligand>
        <name>GTP</name>
        <dbReference type="ChEBI" id="CHEBI:37565"/>
    </ligand>
</feature>
<dbReference type="OrthoDB" id="9788370at2"/>
<dbReference type="GO" id="GO:0009236">
    <property type="term" value="P:cobalamin biosynthetic process"/>
    <property type="evidence" value="ECO:0007669"/>
    <property type="project" value="UniProtKB-UniRule"/>
</dbReference>
<feature type="binding site" evidence="16">
    <location>
        <begin position="7"/>
        <end position="14"/>
    </location>
    <ligand>
        <name>GTP</name>
        <dbReference type="ChEBI" id="CHEBI:37565"/>
    </ligand>
</feature>
<dbReference type="GO" id="GO:0005525">
    <property type="term" value="F:GTP binding"/>
    <property type="evidence" value="ECO:0007669"/>
    <property type="project" value="UniProtKB-UniRule"/>
</dbReference>
<dbReference type="InterPro" id="IPR003203">
    <property type="entry name" value="CobU/CobP"/>
</dbReference>
<evidence type="ECO:0000256" key="9">
    <source>
        <dbReference type="ARBA" id="ARBA00022679"/>
    </source>
</evidence>
<keyword evidence="8 14" id="KW-0169">Cobalamin biosynthesis</keyword>
<evidence type="ECO:0000256" key="1">
    <source>
        <dbReference type="ARBA" id="ARBA00000312"/>
    </source>
</evidence>
<dbReference type="EMBL" id="FNEM01000013">
    <property type="protein sequence ID" value="SDJ77977.1"/>
    <property type="molecule type" value="Genomic_DNA"/>
</dbReference>
<dbReference type="GO" id="GO:0043752">
    <property type="term" value="F:adenosylcobinamide kinase activity"/>
    <property type="evidence" value="ECO:0007669"/>
    <property type="project" value="UniProtKB-EC"/>
</dbReference>
<evidence type="ECO:0000256" key="15">
    <source>
        <dbReference type="PIRSR" id="PIRSR006135-1"/>
    </source>
</evidence>
<evidence type="ECO:0000256" key="16">
    <source>
        <dbReference type="PIRSR" id="PIRSR006135-2"/>
    </source>
</evidence>
<dbReference type="NCBIfam" id="NF004469">
    <property type="entry name" value="PRK05800.1"/>
    <property type="match status" value="1"/>
</dbReference>
<protein>
    <recommendedName>
        <fullName evidence="14">Bifunctional adenosylcobalamin biosynthesis protein</fullName>
        <ecNumber evidence="14">2.7.1.156</ecNumber>
        <ecNumber evidence="14">2.7.7.62</ecNumber>
    </recommendedName>
</protein>
<dbReference type="PANTHER" id="PTHR34848:SF1">
    <property type="entry name" value="BIFUNCTIONAL ADENOSYLCOBALAMIN BIOSYNTHESIS PROTEIN COBU"/>
    <property type="match status" value="1"/>
</dbReference>
<comment type="pathway">
    <text evidence="5 14">Cofactor biosynthesis; adenosylcobalamin biosynthesis; adenosylcobalamin from cob(II)yrinate a,c-diamide: step 6/7.</text>
</comment>
<evidence type="ECO:0000256" key="12">
    <source>
        <dbReference type="ARBA" id="ARBA00022840"/>
    </source>
</evidence>
<dbReference type="Pfam" id="PF02283">
    <property type="entry name" value="CobU"/>
    <property type="match status" value="1"/>
</dbReference>
<keyword evidence="17" id="KW-0548">Nucleotidyltransferase</keyword>
<dbReference type="AlphaFoldDB" id="A0A1G8WIM6"/>
<evidence type="ECO:0000256" key="4">
    <source>
        <dbReference type="ARBA" id="ARBA00003889"/>
    </source>
</evidence>
<evidence type="ECO:0000256" key="2">
    <source>
        <dbReference type="ARBA" id="ARBA00000711"/>
    </source>
</evidence>
<dbReference type="EC" id="2.7.1.156" evidence="14"/>
<evidence type="ECO:0000256" key="11">
    <source>
        <dbReference type="ARBA" id="ARBA00022777"/>
    </source>
</evidence>
<dbReference type="CDD" id="cd00544">
    <property type="entry name" value="CobU"/>
    <property type="match status" value="1"/>
</dbReference>
<name>A0A1G8WIM6_9GAMM</name>
<dbReference type="Gene3D" id="3.40.50.300">
    <property type="entry name" value="P-loop containing nucleotide triphosphate hydrolases"/>
    <property type="match status" value="1"/>
</dbReference>
<gene>
    <name evidence="17" type="ORF">SAMN04488540_11375</name>
</gene>
<keyword evidence="13 14" id="KW-0342">GTP-binding</keyword>
<dbReference type="InterPro" id="IPR027417">
    <property type="entry name" value="P-loop_NTPase"/>
</dbReference>
<keyword evidence="9 14" id="KW-0808">Transferase</keyword>
<keyword evidence="12 14" id="KW-0067">ATP-binding</keyword>
<feature type="binding site" evidence="16">
    <location>
        <begin position="48"/>
        <end position="51"/>
    </location>
    <ligand>
        <name>GTP</name>
        <dbReference type="ChEBI" id="CHEBI:37565"/>
    </ligand>
</feature>
<evidence type="ECO:0000256" key="8">
    <source>
        <dbReference type="ARBA" id="ARBA00022573"/>
    </source>
</evidence>
<reference evidence="18" key="1">
    <citation type="submission" date="2016-10" db="EMBL/GenBank/DDBJ databases">
        <authorList>
            <person name="Varghese N."/>
            <person name="Submissions S."/>
        </authorList>
    </citation>
    <scope>NUCLEOTIDE SEQUENCE [LARGE SCALE GENOMIC DNA]</scope>
    <source>
        <strain evidence="18">DSM 23317</strain>
    </source>
</reference>
<evidence type="ECO:0000256" key="5">
    <source>
        <dbReference type="ARBA" id="ARBA00004692"/>
    </source>
</evidence>
<evidence type="ECO:0000313" key="17">
    <source>
        <dbReference type="EMBL" id="SDJ77977.1"/>
    </source>
</evidence>
<dbReference type="UniPathway" id="UPA00148">
    <property type="reaction ID" value="UER00236"/>
</dbReference>
<feature type="active site" description="GMP-histidine intermediate" evidence="15">
    <location>
        <position position="47"/>
    </location>
</feature>
<evidence type="ECO:0000256" key="10">
    <source>
        <dbReference type="ARBA" id="ARBA00022741"/>
    </source>
</evidence>
<proteinExistence type="inferred from homology"/>
<keyword evidence="10 14" id="KW-0547">Nucleotide-binding</keyword>
<evidence type="ECO:0000256" key="7">
    <source>
        <dbReference type="ARBA" id="ARBA00007490"/>
    </source>
</evidence>
<keyword evidence="18" id="KW-1185">Reference proteome</keyword>
<comment type="catalytic activity">
    <reaction evidence="1 14">
        <text>adenosylcob(III)inamide + ATP = adenosylcob(III)inamide phosphate + ADP + H(+)</text>
        <dbReference type="Rhea" id="RHEA:15769"/>
        <dbReference type="ChEBI" id="CHEBI:2480"/>
        <dbReference type="ChEBI" id="CHEBI:15378"/>
        <dbReference type="ChEBI" id="CHEBI:30616"/>
        <dbReference type="ChEBI" id="CHEBI:58502"/>
        <dbReference type="ChEBI" id="CHEBI:456216"/>
        <dbReference type="EC" id="2.7.1.156"/>
    </reaction>
</comment>
<sequence length="169" mass="18867">MISLYLGGARSGKSGLAEAWCLASSQRVLYVATARSHPSMAERIELHRQRRPDHWRCIEEPLNLVRLLEQADADELLLIDCLTLWLTNQLLAGVDLDREIDRLCRALGQCRAQVVLVSTEVGQGLIPDDSISRRFVSASGQMHQAIAAIARRVQWCQAGIERPLKEGAR</sequence>
<keyword evidence="11 14" id="KW-0418">Kinase</keyword>
<feature type="binding site" evidence="16">
    <location>
        <position position="80"/>
    </location>
    <ligand>
        <name>GTP</name>
        <dbReference type="ChEBI" id="CHEBI:37565"/>
    </ligand>
</feature>
<feature type="binding site" evidence="16">
    <location>
        <position position="59"/>
    </location>
    <ligand>
        <name>GTP</name>
        <dbReference type="ChEBI" id="CHEBI:37565"/>
    </ligand>
</feature>
<comment type="catalytic activity">
    <reaction evidence="2 14">
        <text>adenosylcob(III)inamide phosphate + GTP + H(+) = adenosylcob(III)inamide-GDP + diphosphate</text>
        <dbReference type="Rhea" id="RHEA:22712"/>
        <dbReference type="ChEBI" id="CHEBI:15378"/>
        <dbReference type="ChEBI" id="CHEBI:33019"/>
        <dbReference type="ChEBI" id="CHEBI:37565"/>
        <dbReference type="ChEBI" id="CHEBI:58502"/>
        <dbReference type="ChEBI" id="CHEBI:60487"/>
        <dbReference type="EC" id="2.7.7.62"/>
    </reaction>
</comment>
<accession>A0A1G8WIM6</accession>
<dbReference type="PANTHER" id="PTHR34848">
    <property type="match status" value="1"/>
</dbReference>
<organism evidence="17 18">
    <name type="scientific">Ferrimonas sediminum</name>
    <dbReference type="NCBI Taxonomy" id="718193"/>
    <lineage>
        <taxon>Bacteria</taxon>
        <taxon>Pseudomonadati</taxon>
        <taxon>Pseudomonadota</taxon>
        <taxon>Gammaproteobacteria</taxon>
        <taxon>Alteromonadales</taxon>
        <taxon>Ferrimonadaceae</taxon>
        <taxon>Ferrimonas</taxon>
    </lineage>
</organism>
<dbReference type="Proteomes" id="UP000199527">
    <property type="component" value="Unassembled WGS sequence"/>
</dbReference>
<dbReference type="RefSeq" id="WP_090366584.1">
    <property type="nucleotide sequence ID" value="NZ_FNEM01000013.1"/>
</dbReference>
<dbReference type="PIRSF" id="PIRSF006135">
    <property type="entry name" value="CobU"/>
    <property type="match status" value="1"/>
</dbReference>
<comment type="pathway">
    <text evidence="6 14">Cofactor biosynthesis; adenosylcobalamin biosynthesis; adenosylcobalamin from cob(II)yrinate a,c-diamide: step 5/7.</text>
</comment>
<comment type="function">
    <text evidence="4 14">Catalyzes ATP-dependent phosphorylation of adenosylcobinamide and addition of GMP to adenosylcobinamide phosphate.</text>
</comment>
<evidence type="ECO:0000313" key="18">
    <source>
        <dbReference type="Proteomes" id="UP000199527"/>
    </source>
</evidence>